<evidence type="ECO:0000256" key="9">
    <source>
        <dbReference type="SAM" id="Coils"/>
    </source>
</evidence>
<dbReference type="InterPro" id="IPR003661">
    <property type="entry name" value="HisK_dim/P_dom"/>
</dbReference>
<organism evidence="14 15">
    <name type="scientific">Cesiribacter andamanensis AMV16</name>
    <dbReference type="NCBI Taxonomy" id="1279009"/>
    <lineage>
        <taxon>Bacteria</taxon>
        <taxon>Pseudomonadati</taxon>
        <taxon>Bacteroidota</taxon>
        <taxon>Cytophagia</taxon>
        <taxon>Cytophagales</taxon>
        <taxon>Cesiribacteraceae</taxon>
        <taxon>Cesiribacter</taxon>
    </lineage>
</organism>
<keyword evidence="9" id="KW-0175">Coiled coil</keyword>
<comment type="caution">
    <text evidence="14">The sequence shown here is derived from an EMBL/GenBank/DDBJ whole genome shotgun (WGS) entry which is preliminary data.</text>
</comment>
<dbReference type="SUPFAM" id="SSF52172">
    <property type="entry name" value="CheY-like"/>
    <property type="match status" value="3"/>
</dbReference>
<feature type="coiled-coil region" evidence="9">
    <location>
        <begin position="333"/>
        <end position="416"/>
    </location>
</feature>
<protein>
    <recommendedName>
        <fullName evidence="3">histidine kinase</fullName>
        <ecNumber evidence="3">2.7.13.3</ecNumber>
    </recommendedName>
</protein>
<dbReference type="CDD" id="cd00156">
    <property type="entry name" value="REC"/>
    <property type="match status" value="1"/>
</dbReference>
<dbReference type="PROSITE" id="PS50110">
    <property type="entry name" value="RESPONSE_REGULATORY"/>
    <property type="match status" value="3"/>
</dbReference>
<dbReference type="SMART" id="SM00065">
    <property type="entry name" value="GAF"/>
    <property type="match status" value="1"/>
</dbReference>
<sequence>MQNLSGYDTREVFELFTKSIEAYKQLEDRMIRRIQAEVEAEKSKRSRQLIGLVAFLLVMLGLAIVLSFYIVNLISTSLYSLKLAAERVRLGATDVKIGITSRDEIGEVADAFRGLVRKSIGLTEVARAIGEGRYDLPVAIQSPEDNLSMAISDMQEKLQRYSTESNRRSWILNGVSELNSLIAGEGNLQELAEKVIAFLCTYTQAEAGVLYLHNDAGRLIPASTYGLTHRLEQIPSFELGAGKVGLAVRENSIKILRQVPDEYLKLQTGLSELQPATVFVLPLVFSGNNVGAIELCSRQEATPLQQEFFKTVSERIAIILHTLQAHVHTQELLYETQNQAEELETQQEELRQLNAELKASEEELKVNQEELQEKNSELEEKAQLLEEQFEAVRTKNQALEDARQAIELKIQQVETVSKYKSEFLANMSHELRTPLNSILILSRLLADNTDDRLSEKQIEQARIIHNSGADLLKLINEILDLSKIESGQIRLEIAPVPLADLKLDKVFSEMASNKNVAFSMRLAPDLPESIRTDRFRLEQILKNFISNAIKFTPAGGSVELSIYPLAEAEGKAGSTGKESGTPIAFSVKDTGIGIPKDKQDLIFEAFQQADSSTTRKFGGTGLGLAISRELANLLGGQIRLQSEQGKGSTFTLIMPQHGQQQEEAPAQTSSRSRVVPALTQSKQESARELFSSLDTRTDRTKKEVCLLIIEDDKGFNGILADFAQAKNFRVKQAFTGRQGLELAREVSPDAVLLDINLPDMSGWEVLQQIREDRDLRHINVHVMSAYDREVVGKHEQNEEYLPKPVTLEMLNKAFTTISATTARSIETTLIVEDNEIENNAIGELLLSHGIHSVSAHSAEEAEKVLAKQKIDCIILDLNLPGMKGQEWMQKIRAKKGLADIPIIIYSGKDLSEEEEISLKRHANTIIIKNEHSYLRLLDEVQLFLHKVNKKLPVGNDFKMKLHVPEEILKGKKILVADDDVRNVYSLCSLLEMQGMEIVVAYNGQEALNKLKAEEEVDLVLMDVMMPEMDGIEAIKHIRRQSRYKQLPIIALTAKAMKEDREKCIAAGASDYIPKPVDTDKLLTLMRVWLYEG</sequence>
<feature type="domain" description="Response regulatory" evidence="12">
    <location>
        <begin position="705"/>
        <end position="818"/>
    </location>
</feature>
<dbReference type="PANTHER" id="PTHR45339:SF1">
    <property type="entry name" value="HYBRID SIGNAL TRANSDUCTION HISTIDINE KINASE J"/>
    <property type="match status" value="1"/>
</dbReference>
<dbReference type="InterPro" id="IPR011006">
    <property type="entry name" value="CheY-like_superfamily"/>
</dbReference>
<keyword evidence="7" id="KW-0902">Two-component regulatory system</keyword>
<dbReference type="CDD" id="cd06225">
    <property type="entry name" value="HAMP"/>
    <property type="match status" value="1"/>
</dbReference>
<feature type="modified residue" description="4-aspartylphosphate" evidence="8">
    <location>
        <position position="1022"/>
    </location>
</feature>
<evidence type="ECO:0000256" key="3">
    <source>
        <dbReference type="ARBA" id="ARBA00012438"/>
    </source>
</evidence>
<dbReference type="InterPro" id="IPR001789">
    <property type="entry name" value="Sig_transdc_resp-reg_receiver"/>
</dbReference>
<feature type="modified residue" description="4-aspartylphosphate" evidence="8">
    <location>
        <position position="754"/>
    </location>
</feature>
<dbReference type="PATRIC" id="fig|1279009.4.peg.3113"/>
<evidence type="ECO:0000259" key="13">
    <source>
        <dbReference type="PROSITE" id="PS50885"/>
    </source>
</evidence>
<dbReference type="SMART" id="SM00388">
    <property type="entry name" value="HisKA"/>
    <property type="match status" value="1"/>
</dbReference>
<dbReference type="Gene3D" id="6.10.340.10">
    <property type="match status" value="1"/>
</dbReference>
<dbReference type="Gene3D" id="1.10.287.130">
    <property type="match status" value="1"/>
</dbReference>
<dbReference type="InterPro" id="IPR003018">
    <property type="entry name" value="GAF"/>
</dbReference>
<dbReference type="InterPro" id="IPR036890">
    <property type="entry name" value="HATPase_C_sf"/>
</dbReference>
<dbReference type="OrthoDB" id="9797097at2"/>
<dbReference type="CDD" id="cd17546">
    <property type="entry name" value="REC_hyHK_CKI1_RcsC-like"/>
    <property type="match status" value="1"/>
</dbReference>
<dbReference type="SUPFAM" id="SSF55874">
    <property type="entry name" value="ATPase domain of HSP90 chaperone/DNA topoisomerase II/histidine kinase"/>
    <property type="match status" value="1"/>
</dbReference>
<proteinExistence type="predicted"/>
<keyword evidence="4 8" id="KW-0597">Phosphoprotein</keyword>
<dbReference type="InterPro" id="IPR003594">
    <property type="entry name" value="HATPase_dom"/>
</dbReference>
<dbReference type="InterPro" id="IPR004358">
    <property type="entry name" value="Sig_transdc_His_kin-like_C"/>
</dbReference>
<gene>
    <name evidence="14" type="primary">luxQ_6</name>
    <name evidence="14" type="ORF">ADICEAN_03066</name>
</gene>
<evidence type="ECO:0000256" key="1">
    <source>
        <dbReference type="ARBA" id="ARBA00000085"/>
    </source>
</evidence>
<dbReference type="eggNOG" id="COG4251">
    <property type="taxonomic scope" value="Bacteria"/>
</dbReference>
<feature type="domain" description="Response regulatory" evidence="12">
    <location>
        <begin position="827"/>
        <end position="943"/>
    </location>
</feature>
<keyword evidence="6 14" id="KW-0418">Kinase</keyword>
<keyword evidence="5 14" id="KW-0808">Transferase</keyword>
<feature type="domain" description="Response regulatory" evidence="12">
    <location>
        <begin position="972"/>
        <end position="1089"/>
    </location>
</feature>
<dbReference type="Pfam" id="PF00512">
    <property type="entry name" value="HisKA"/>
    <property type="match status" value="1"/>
</dbReference>
<evidence type="ECO:0000256" key="10">
    <source>
        <dbReference type="SAM" id="Phobius"/>
    </source>
</evidence>
<evidence type="ECO:0000256" key="8">
    <source>
        <dbReference type="PROSITE-ProRule" id="PRU00169"/>
    </source>
</evidence>
<dbReference type="SMART" id="SM00448">
    <property type="entry name" value="REC"/>
    <property type="match status" value="3"/>
</dbReference>
<evidence type="ECO:0000259" key="12">
    <source>
        <dbReference type="PROSITE" id="PS50110"/>
    </source>
</evidence>
<dbReference type="Proteomes" id="UP000011910">
    <property type="component" value="Unassembled WGS sequence"/>
</dbReference>
<dbReference type="Pfam" id="PF00672">
    <property type="entry name" value="HAMP"/>
    <property type="match status" value="1"/>
</dbReference>
<dbReference type="PROSITE" id="PS50885">
    <property type="entry name" value="HAMP"/>
    <property type="match status" value="1"/>
</dbReference>
<comment type="catalytic activity">
    <reaction evidence="1">
        <text>ATP + protein L-histidine = ADP + protein N-phospho-L-histidine.</text>
        <dbReference type="EC" id="2.7.13.3"/>
    </reaction>
</comment>
<dbReference type="Pfam" id="PF02518">
    <property type="entry name" value="HATPase_c"/>
    <property type="match status" value="1"/>
</dbReference>
<dbReference type="SUPFAM" id="SSF47384">
    <property type="entry name" value="Homodimeric domain of signal transducing histidine kinase"/>
    <property type="match status" value="1"/>
</dbReference>
<accession>M7N3F2</accession>
<evidence type="ECO:0000313" key="15">
    <source>
        <dbReference type="Proteomes" id="UP000011910"/>
    </source>
</evidence>
<feature type="transmembrane region" description="Helical" evidence="10">
    <location>
        <begin position="49"/>
        <end position="71"/>
    </location>
</feature>
<dbReference type="Gene3D" id="3.30.450.40">
    <property type="match status" value="1"/>
</dbReference>
<dbReference type="PRINTS" id="PR00344">
    <property type="entry name" value="BCTRLSENSOR"/>
</dbReference>
<dbReference type="EMBL" id="AODQ01000089">
    <property type="protein sequence ID" value="EMR01802.1"/>
    <property type="molecule type" value="Genomic_DNA"/>
</dbReference>
<dbReference type="InterPro" id="IPR003660">
    <property type="entry name" value="HAMP_dom"/>
</dbReference>
<evidence type="ECO:0000259" key="11">
    <source>
        <dbReference type="PROSITE" id="PS50109"/>
    </source>
</evidence>
<dbReference type="SMART" id="SM00387">
    <property type="entry name" value="HATPase_c"/>
    <property type="match status" value="1"/>
</dbReference>
<evidence type="ECO:0000256" key="2">
    <source>
        <dbReference type="ARBA" id="ARBA00004370"/>
    </source>
</evidence>
<dbReference type="InterPro" id="IPR005467">
    <property type="entry name" value="His_kinase_dom"/>
</dbReference>
<evidence type="ECO:0000256" key="7">
    <source>
        <dbReference type="ARBA" id="ARBA00023012"/>
    </source>
</evidence>
<feature type="domain" description="Histidine kinase" evidence="11">
    <location>
        <begin position="426"/>
        <end position="658"/>
    </location>
</feature>
<keyword evidence="10" id="KW-0472">Membrane</keyword>
<dbReference type="CDD" id="cd16922">
    <property type="entry name" value="HATPase_EvgS-ArcB-TorS-like"/>
    <property type="match status" value="1"/>
</dbReference>
<dbReference type="Gene3D" id="3.40.50.2300">
    <property type="match status" value="3"/>
</dbReference>
<keyword evidence="15" id="KW-1185">Reference proteome</keyword>
<evidence type="ECO:0000256" key="6">
    <source>
        <dbReference type="ARBA" id="ARBA00022777"/>
    </source>
</evidence>
<dbReference type="eggNOG" id="COG0784">
    <property type="taxonomic scope" value="Bacteria"/>
</dbReference>
<feature type="modified residue" description="4-aspartylphosphate" evidence="8">
    <location>
        <position position="876"/>
    </location>
</feature>
<feature type="domain" description="HAMP" evidence="13">
    <location>
        <begin position="72"/>
        <end position="124"/>
    </location>
</feature>
<reference evidence="14 15" key="1">
    <citation type="journal article" date="2013" name="Genome Announc.">
        <title>Draft Genome Sequence of Cesiribacter andamanensis Strain AMV16T, Isolated from a Soil Sample from a Mud Volcano in the Andaman Islands, India.</title>
        <authorList>
            <person name="Shivaji S."/>
            <person name="Ara S."/>
            <person name="Begum Z."/>
            <person name="Srinivas T.N."/>
            <person name="Singh A."/>
            <person name="Kumar Pinnaka A."/>
        </authorList>
    </citation>
    <scope>NUCLEOTIDE SEQUENCE [LARGE SCALE GENOMIC DNA]</scope>
    <source>
        <strain evidence="14 15">AMV16</strain>
    </source>
</reference>
<dbReference type="GO" id="GO:0000155">
    <property type="term" value="F:phosphorelay sensor kinase activity"/>
    <property type="evidence" value="ECO:0007669"/>
    <property type="project" value="InterPro"/>
</dbReference>
<dbReference type="PANTHER" id="PTHR45339">
    <property type="entry name" value="HYBRID SIGNAL TRANSDUCTION HISTIDINE KINASE J"/>
    <property type="match status" value="1"/>
</dbReference>
<dbReference type="EC" id="2.7.13.3" evidence="3"/>
<dbReference type="InterPro" id="IPR036097">
    <property type="entry name" value="HisK_dim/P_sf"/>
</dbReference>
<dbReference type="GO" id="GO:0016020">
    <property type="term" value="C:membrane"/>
    <property type="evidence" value="ECO:0007669"/>
    <property type="project" value="UniProtKB-SubCell"/>
</dbReference>
<dbReference type="PROSITE" id="PS50109">
    <property type="entry name" value="HIS_KIN"/>
    <property type="match status" value="1"/>
</dbReference>
<name>M7N3F2_9BACT</name>
<comment type="subcellular location">
    <subcellularLocation>
        <location evidence="2">Membrane</location>
    </subcellularLocation>
</comment>
<evidence type="ECO:0000256" key="4">
    <source>
        <dbReference type="ARBA" id="ARBA00022553"/>
    </source>
</evidence>
<keyword evidence="10" id="KW-0812">Transmembrane</keyword>
<dbReference type="FunFam" id="3.30.565.10:FF:000010">
    <property type="entry name" value="Sensor histidine kinase RcsC"/>
    <property type="match status" value="1"/>
</dbReference>
<evidence type="ECO:0000313" key="14">
    <source>
        <dbReference type="EMBL" id="EMR01802.1"/>
    </source>
</evidence>
<dbReference type="AlphaFoldDB" id="M7N3F2"/>
<keyword evidence="10" id="KW-1133">Transmembrane helix</keyword>
<dbReference type="STRING" id="1279009.ADICEAN_03066"/>
<dbReference type="SUPFAM" id="SSF55781">
    <property type="entry name" value="GAF domain-like"/>
    <property type="match status" value="1"/>
</dbReference>
<evidence type="ECO:0000256" key="5">
    <source>
        <dbReference type="ARBA" id="ARBA00022679"/>
    </source>
</evidence>
<dbReference type="Gene3D" id="3.30.565.10">
    <property type="entry name" value="Histidine kinase-like ATPase, C-terminal domain"/>
    <property type="match status" value="1"/>
</dbReference>
<dbReference type="Pfam" id="PF13185">
    <property type="entry name" value="GAF_2"/>
    <property type="match status" value="1"/>
</dbReference>
<dbReference type="Pfam" id="PF00072">
    <property type="entry name" value="Response_reg"/>
    <property type="match status" value="3"/>
</dbReference>
<dbReference type="InterPro" id="IPR029016">
    <property type="entry name" value="GAF-like_dom_sf"/>
</dbReference>
<dbReference type="RefSeq" id="WP_009196452.1">
    <property type="nucleotide sequence ID" value="NZ_AODQ01000089.1"/>
</dbReference>
<dbReference type="CDD" id="cd00082">
    <property type="entry name" value="HisKA"/>
    <property type="match status" value="1"/>
</dbReference>